<gene>
    <name evidence="1" type="ORF">MLD38_033445</name>
</gene>
<sequence>MRSHGRLRSLKSSALPPECGWSTSPASHLLLKMFVSWCWPSRATNHGVTKVVIAFSLRIPEHLMVKEYRNGEVPHDVLGCLSEHNTVFSLKNVCCRTNPLSCF</sequence>
<protein>
    <submittedName>
        <fullName evidence="1">Uncharacterized protein</fullName>
    </submittedName>
</protein>
<reference evidence="2" key="1">
    <citation type="journal article" date="2023" name="Front. Plant Sci.">
        <title>Chromosomal-level genome assembly of Melastoma candidum provides insights into trichome evolution.</title>
        <authorList>
            <person name="Zhong Y."/>
            <person name="Wu W."/>
            <person name="Sun C."/>
            <person name="Zou P."/>
            <person name="Liu Y."/>
            <person name="Dai S."/>
            <person name="Zhou R."/>
        </authorList>
    </citation>
    <scope>NUCLEOTIDE SEQUENCE [LARGE SCALE GENOMIC DNA]</scope>
</reference>
<name>A0ACB9M6K2_9MYRT</name>
<keyword evidence="2" id="KW-1185">Reference proteome</keyword>
<dbReference type="Proteomes" id="UP001057402">
    <property type="component" value="Chromosome 10"/>
</dbReference>
<proteinExistence type="predicted"/>
<comment type="caution">
    <text evidence="1">The sequence shown here is derived from an EMBL/GenBank/DDBJ whole genome shotgun (WGS) entry which is preliminary data.</text>
</comment>
<dbReference type="EMBL" id="CM042889">
    <property type="protein sequence ID" value="KAI4319903.1"/>
    <property type="molecule type" value="Genomic_DNA"/>
</dbReference>
<evidence type="ECO:0000313" key="2">
    <source>
        <dbReference type="Proteomes" id="UP001057402"/>
    </source>
</evidence>
<evidence type="ECO:0000313" key="1">
    <source>
        <dbReference type="EMBL" id="KAI4319903.1"/>
    </source>
</evidence>
<accession>A0ACB9M6K2</accession>
<organism evidence="1 2">
    <name type="scientific">Melastoma candidum</name>
    <dbReference type="NCBI Taxonomy" id="119954"/>
    <lineage>
        <taxon>Eukaryota</taxon>
        <taxon>Viridiplantae</taxon>
        <taxon>Streptophyta</taxon>
        <taxon>Embryophyta</taxon>
        <taxon>Tracheophyta</taxon>
        <taxon>Spermatophyta</taxon>
        <taxon>Magnoliopsida</taxon>
        <taxon>eudicotyledons</taxon>
        <taxon>Gunneridae</taxon>
        <taxon>Pentapetalae</taxon>
        <taxon>rosids</taxon>
        <taxon>malvids</taxon>
        <taxon>Myrtales</taxon>
        <taxon>Melastomataceae</taxon>
        <taxon>Melastomatoideae</taxon>
        <taxon>Melastomateae</taxon>
        <taxon>Melastoma</taxon>
    </lineage>
</organism>